<keyword evidence="6" id="KW-0547">Nucleotide-binding</keyword>
<protein>
    <submittedName>
        <fullName evidence="10">Pyruvate/2-oxoglutarate dehydrogenase complex dihydrolipoamide dehydrogenase (E3) component</fullName>
    </submittedName>
</protein>
<dbReference type="Gene3D" id="3.30.390.30">
    <property type="match status" value="1"/>
</dbReference>
<comment type="cofactor">
    <cofactor evidence="6">
        <name>FAD</name>
        <dbReference type="ChEBI" id="CHEBI:57692"/>
    </cofactor>
    <text evidence="6">Binds 1 FAD per subunit.</text>
</comment>
<reference evidence="10 11" key="1">
    <citation type="submission" date="2019-02" db="EMBL/GenBank/DDBJ databases">
        <title>Genomic Encyclopedia of Type Strains, Phase IV (KMG-IV): sequencing the most valuable type-strain genomes for metagenomic binning, comparative biology and taxonomic classification.</title>
        <authorList>
            <person name="Goeker M."/>
        </authorList>
    </citation>
    <scope>NUCLEOTIDE SEQUENCE [LARGE SCALE GENOMIC DNA]</scope>
    <source>
        <strain evidence="10 11">DSM 29486</strain>
    </source>
</reference>
<keyword evidence="2" id="KW-0285">Flavoprotein</keyword>
<evidence type="ECO:0000259" key="8">
    <source>
        <dbReference type="Pfam" id="PF02852"/>
    </source>
</evidence>
<evidence type="ECO:0000256" key="4">
    <source>
        <dbReference type="ARBA" id="ARBA00023002"/>
    </source>
</evidence>
<dbReference type="InterPro" id="IPR016156">
    <property type="entry name" value="FAD/NAD-linked_Rdtase_dimer_sf"/>
</dbReference>
<dbReference type="SUPFAM" id="SSF55424">
    <property type="entry name" value="FAD/NAD-linked reductases, dimerisation (C-terminal) domain"/>
    <property type="match status" value="1"/>
</dbReference>
<evidence type="ECO:0000256" key="5">
    <source>
        <dbReference type="PIRSR" id="PIRSR000350-2"/>
    </source>
</evidence>
<keyword evidence="6" id="KW-0520">NAD</keyword>
<feature type="domain" description="FAD/NAD(P)-binding" evidence="9">
    <location>
        <begin position="5"/>
        <end position="316"/>
    </location>
</feature>
<dbReference type="SUPFAM" id="SSF51905">
    <property type="entry name" value="FAD/NAD(P)-binding domain"/>
    <property type="match status" value="1"/>
</dbReference>
<dbReference type="PIRSF" id="PIRSF000350">
    <property type="entry name" value="Mercury_reductase_MerA"/>
    <property type="match status" value="1"/>
</dbReference>
<feature type="binding site" evidence="6">
    <location>
        <position position="307"/>
    </location>
    <ligand>
        <name>FAD</name>
        <dbReference type="ChEBI" id="CHEBI:57692"/>
    </ligand>
</feature>
<feature type="disulfide bond" description="Redox-active" evidence="7">
    <location>
        <begin position="43"/>
        <end position="48"/>
    </location>
</feature>
<dbReference type="Gene3D" id="3.50.50.60">
    <property type="entry name" value="FAD/NAD(P)-binding domain"/>
    <property type="match status" value="2"/>
</dbReference>
<evidence type="ECO:0000313" key="11">
    <source>
        <dbReference type="Proteomes" id="UP000292927"/>
    </source>
</evidence>
<feature type="domain" description="Pyridine nucleotide-disulphide oxidoreductase dimerisation" evidence="8">
    <location>
        <begin position="343"/>
        <end position="450"/>
    </location>
</feature>
<feature type="active site" description="Proton acceptor" evidence="5">
    <location>
        <position position="441"/>
    </location>
</feature>
<dbReference type="PRINTS" id="PR00411">
    <property type="entry name" value="PNDRDTASEI"/>
</dbReference>
<dbReference type="InterPro" id="IPR004099">
    <property type="entry name" value="Pyr_nucl-diS_OxRdtase_dimer"/>
</dbReference>
<dbReference type="AlphaFoldDB" id="A0A4Q7PP56"/>
<evidence type="ECO:0000259" key="9">
    <source>
        <dbReference type="Pfam" id="PF07992"/>
    </source>
</evidence>
<keyword evidence="10" id="KW-0670">Pyruvate</keyword>
<comment type="caution">
    <text evidence="10">The sequence shown here is derived from an EMBL/GenBank/DDBJ whole genome shotgun (WGS) entry which is preliminary data.</text>
</comment>
<evidence type="ECO:0000313" key="10">
    <source>
        <dbReference type="EMBL" id="RZT02771.1"/>
    </source>
</evidence>
<evidence type="ECO:0000256" key="7">
    <source>
        <dbReference type="PIRSR" id="PIRSR000350-4"/>
    </source>
</evidence>
<dbReference type="InterPro" id="IPR036188">
    <property type="entry name" value="FAD/NAD-bd_sf"/>
</dbReference>
<dbReference type="GO" id="GO:0050660">
    <property type="term" value="F:flavin adenine dinucleotide binding"/>
    <property type="evidence" value="ECO:0007669"/>
    <property type="project" value="TreeGrafter"/>
</dbReference>
<accession>A0A4Q7PP56</accession>
<dbReference type="PANTHER" id="PTHR43014:SF4">
    <property type="entry name" value="PYRIDINE NUCLEOTIDE-DISULFIDE OXIDOREDUCTASE RCLA-RELATED"/>
    <property type="match status" value="1"/>
</dbReference>
<dbReference type="InterPro" id="IPR001100">
    <property type="entry name" value="Pyr_nuc-diS_OxRdtase"/>
</dbReference>
<keyword evidence="3 6" id="KW-0274">FAD</keyword>
<organism evidence="10 11">
    <name type="scientific">Cuneatibacter caecimuris</name>
    <dbReference type="NCBI Taxonomy" id="1796618"/>
    <lineage>
        <taxon>Bacteria</taxon>
        <taxon>Bacillati</taxon>
        <taxon>Bacillota</taxon>
        <taxon>Clostridia</taxon>
        <taxon>Lachnospirales</taxon>
        <taxon>Lachnospiraceae</taxon>
        <taxon>Cuneatibacter</taxon>
    </lineage>
</organism>
<dbReference type="Proteomes" id="UP000292927">
    <property type="component" value="Unassembled WGS sequence"/>
</dbReference>
<dbReference type="OrthoDB" id="9807946at2"/>
<feature type="binding site" evidence="6">
    <location>
        <position position="52"/>
    </location>
    <ligand>
        <name>FAD</name>
        <dbReference type="ChEBI" id="CHEBI:57692"/>
    </ligand>
</feature>
<dbReference type="Pfam" id="PF07992">
    <property type="entry name" value="Pyr_redox_2"/>
    <property type="match status" value="1"/>
</dbReference>
<dbReference type="InterPro" id="IPR023753">
    <property type="entry name" value="FAD/NAD-binding_dom"/>
</dbReference>
<dbReference type="EMBL" id="SGXF01000001">
    <property type="protein sequence ID" value="RZT02771.1"/>
    <property type="molecule type" value="Genomic_DNA"/>
</dbReference>
<sequence length="455" mass="49067">MRRFKHIVIGFGKGGKTLSAILAAAGEDVALVERSAMMYGGACPNVACIPTKMLEHSARLSAVQGGGFEDRAARYRDAVEEKRRLTAGLRENNYKKAVGAGVTVITGEASFLDPHRIQVKLAEGGIQELYGEYFYLDTGAVPAVPPIEGLKQSSHVYTSETMMELDRLPRRLAVIGGGYIGLEFASFYANFGSEVTVLQHGKAFMPKEEEEISQAVLKEFAERGIRVVNEAETLSVQDENDGTVLTVRTSEKIVNLKADAVLIAAGRRPNTDMLNLEAAGVELNGRNAVRVDSQLKTSVPHIWAMGDVKGGLQFTYISLDDSRIIKSQLLGNGGRTTENRGAIPYSIFLDPPVSRVGMTEKEARAAGLDIKTAVLPAAAIPKAKALGKTAGILKAVVDRQTGLILGAHLYCAESHEMINLFKIAIDAGIPYTVLRDGIYNHPVMSEGINDLLAEL</sequence>
<proteinExistence type="inferred from homology"/>
<comment type="similarity">
    <text evidence="1">Belongs to the class-I pyridine nucleotide-disulfide oxidoreductase family.</text>
</comment>
<dbReference type="GO" id="GO:0003955">
    <property type="term" value="F:NAD(P)H dehydrogenase (quinone) activity"/>
    <property type="evidence" value="ECO:0007669"/>
    <property type="project" value="TreeGrafter"/>
</dbReference>
<keyword evidence="11" id="KW-1185">Reference proteome</keyword>
<feature type="binding site" evidence="6">
    <location>
        <position position="266"/>
    </location>
    <ligand>
        <name>NAD(+)</name>
        <dbReference type="ChEBI" id="CHEBI:57540"/>
    </ligand>
</feature>
<feature type="binding site" evidence="6">
    <location>
        <begin position="176"/>
        <end position="183"/>
    </location>
    <ligand>
        <name>NAD(+)</name>
        <dbReference type="ChEBI" id="CHEBI:57540"/>
    </ligand>
</feature>
<keyword evidence="4" id="KW-0560">Oxidoreductase</keyword>
<dbReference type="Pfam" id="PF02852">
    <property type="entry name" value="Pyr_redox_dim"/>
    <property type="match status" value="1"/>
</dbReference>
<name>A0A4Q7PP56_9FIRM</name>
<dbReference type="FunFam" id="3.30.390.30:FF:000001">
    <property type="entry name" value="Dihydrolipoyl dehydrogenase"/>
    <property type="match status" value="1"/>
</dbReference>
<evidence type="ECO:0000256" key="6">
    <source>
        <dbReference type="PIRSR" id="PIRSR000350-3"/>
    </source>
</evidence>
<gene>
    <name evidence="10" type="ORF">EV209_0896</name>
</gene>
<dbReference type="PANTHER" id="PTHR43014">
    <property type="entry name" value="MERCURIC REDUCTASE"/>
    <property type="match status" value="1"/>
</dbReference>
<evidence type="ECO:0000256" key="1">
    <source>
        <dbReference type="ARBA" id="ARBA00007532"/>
    </source>
</evidence>
<dbReference type="PRINTS" id="PR00368">
    <property type="entry name" value="FADPNR"/>
</dbReference>
<evidence type="ECO:0000256" key="2">
    <source>
        <dbReference type="ARBA" id="ARBA00022630"/>
    </source>
</evidence>
<evidence type="ECO:0000256" key="3">
    <source>
        <dbReference type="ARBA" id="ARBA00022827"/>
    </source>
</evidence>
<dbReference type="RefSeq" id="WP_130433438.1">
    <property type="nucleotide sequence ID" value="NZ_SGXF01000001.1"/>
</dbReference>